<evidence type="ECO:0000313" key="1">
    <source>
        <dbReference type="EMBL" id="RNA03020.1"/>
    </source>
</evidence>
<accession>A0A3M7PVC3</accession>
<sequence>MLLSTNIGFSNQKDELVETNFNCREALMEEKLSFHLKHSVQQATAKTSSQSDPLKHSFCSNFCSQRYKTGTNAITTALASSLKQRVFIA</sequence>
<keyword evidence="2" id="KW-1185">Reference proteome</keyword>
<gene>
    <name evidence="1" type="ORF">BpHYR1_014603</name>
</gene>
<organism evidence="1 2">
    <name type="scientific">Brachionus plicatilis</name>
    <name type="common">Marine rotifer</name>
    <name type="synonym">Brachionus muelleri</name>
    <dbReference type="NCBI Taxonomy" id="10195"/>
    <lineage>
        <taxon>Eukaryota</taxon>
        <taxon>Metazoa</taxon>
        <taxon>Spiralia</taxon>
        <taxon>Gnathifera</taxon>
        <taxon>Rotifera</taxon>
        <taxon>Eurotatoria</taxon>
        <taxon>Monogononta</taxon>
        <taxon>Pseudotrocha</taxon>
        <taxon>Ploima</taxon>
        <taxon>Brachionidae</taxon>
        <taxon>Brachionus</taxon>
    </lineage>
</organism>
<dbReference type="EMBL" id="REGN01008683">
    <property type="protein sequence ID" value="RNA03020.1"/>
    <property type="molecule type" value="Genomic_DNA"/>
</dbReference>
<dbReference type="AlphaFoldDB" id="A0A3M7PVC3"/>
<dbReference type="Proteomes" id="UP000276133">
    <property type="component" value="Unassembled WGS sequence"/>
</dbReference>
<evidence type="ECO:0000313" key="2">
    <source>
        <dbReference type="Proteomes" id="UP000276133"/>
    </source>
</evidence>
<name>A0A3M7PVC3_BRAPC</name>
<comment type="caution">
    <text evidence="1">The sequence shown here is derived from an EMBL/GenBank/DDBJ whole genome shotgun (WGS) entry which is preliminary data.</text>
</comment>
<protein>
    <submittedName>
        <fullName evidence="1">Uncharacterized protein</fullName>
    </submittedName>
</protein>
<reference evidence="1 2" key="1">
    <citation type="journal article" date="2018" name="Sci. Rep.">
        <title>Genomic signatures of local adaptation to the degree of environmental predictability in rotifers.</title>
        <authorList>
            <person name="Franch-Gras L."/>
            <person name="Hahn C."/>
            <person name="Garcia-Roger E.M."/>
            <person name="Carmona M.J."/>
            <person name="Serra M."/>
            <person name="Gomez A."/>
        </authorList>
    </citation>
    <scope>NUCLEOTIDE SEQUENCE [LARGE SCALE GENOMIC DNA]</scope>
    <source>
        <strain evidence="1">HYR1</strain>
    </source>
</reference>
<proteinExistence type="predicted"/>